<sequence length="91" mass="9912">MRGTVEHCSAYAILAPSARPLADLEYADNIVIFASNIAKLQLVNLVSKLAAAYGHGMQADVGCKLKNDDSYDKDIQQRYAKANSACRRATH</sequence>
<reference evidence="1 2" key="1">
    <citation type="submission" date="2023-08" db="EMBL/GenBank/DDBJ databases">
        <title>A Necator americanus chromosomal reference genome.</title>
        <authorList>
            <person name="Ilik V."/>
            <person name="Petrzelkova K.J."/>
            <person name="Pardy F."/>
            <person name="Fuh T."/>
            <person name="Niatou-Singa F.S."/>
            <person name="Gouil Q."/>
            <person name="Baker L."/>
            <person name="Ritchie M.E."/>
            <person name="Jex A.R."/>
            <person name="Gazzola D."/>
            <person name="Li H."/>
            <person name="Toshio Fujiwara R."/>
            <person name="Zhan B."/>
            <person name="Aroian R.V."/>
            <person name="Pafco B."/>
            <person name="Schwarz E.M."/>
        </authorList>
    </citation>
    <scope>NUCLEOTIDE SEQUENCE [LARGE SCALE GENOMIC DNA]</scope>
    <source>
        <strain evidence="1 2">Aroian</strain>
        <tissue evidence="1">Whole animal</tissue>
    </source>
</reference>
<keyword evidence="2" id="KW-1185">Reference proteome</keyword>
<dbReference type="Proteomes" id="UP001303046">
    <property type="component" value="Unassembled WGS sequence"/>
</dbReference>
<evidence type="ECO:0000313" key="1">
    <source>
        <dbReference type="EMBL" id="KAK6731812.1"/>
    </source>
</evidence>
<name>A0ABR1BZQ9_NECAM</name>
<evidence type="ECO:0008006" key="3">
    <source>
        <dbReference type="Google" id="ProtNLM"/>
    </source>
</evidence>
<accession>A0ABR1BZQ9</accession>
<comment type="caution">
    <text evidence="1">The sequence shown here is derived from an EMBL/GenBank/DDBJ whole genome shotgun (WGS) entry which is preliminary data.</text>
</comment>
<organism evidence="1 2">
    <name type="scientific">Necator americanus</name>
    <name type="common">Human hookworm</name>
    <dbReference type="NCBI Taxonomy" id="51031"/>
    <lineage>
        <taxon>Eukaryota</taxon>
        <taxon>Metazoa</taxon>
        <taxon>Ecdysozoa</taxon>
        <taxon>Nematoda</taxon>
        <taxon>Chromadorea</taxon>
        <taxon>Rhabditida</taxon>
        <taxon>Rhabditina</taxon>
        <taxon>Rhabditomorpha</taxon>
        <taxon>Strongyloidea</taxon>
        <taxon>Ancylostomatidae</taxon>
        <taxon>Bunostominae</taxon>
        <taxon>Necator</taxon>
    </lineage>
</organism>
<proteinExistence type="predicted"/>
<protein>
    <recommendedName>
        <fullName evidence="3">Reverse transcriptase domain-containing protein</fullName>
    </recommendedName>
</protein>
<gene>
    <name evidence="1" type="primary">Necator_chrI.g4087</name>
    <name evidence="1" type="ORF">RB195_007958</name>
</gene>
<dbReference type="EMBL" id="JAVFWL010000001">
    <property type="protein sequence ID" value="KAK6731812.1"/>
    <property type="molecule type" value="Genomic_DNA"/>
</dbReference>
<evidence type="ECO:0000313" key="2">
    <source>
        <dbReference type="Proteomes" id="UP001303046"/>
    </source>
</evidence>